<dbReference type="GO" id="GO:0006351">
    <property type="term" value="P:DNA-templated transcription"/>
    <property type="evidence" value="ECO:0007669"/>
    <property type="project" value="InterPro"/>
</dbReference>
<dbReference type="GO" id="GO:0008270">
    <property type="term" value="F:zinc ion binding"/>
    <property type="evidence" value="ECO:0007669"/>
    <property type="project" value="InterPro"/>
</dbReference>
<dbReference type="SMART" id="SM00906">
    <property type="entry name" value="Fungal_trans"/>
    <property type="match status" value="1"/>
</dbReference>
<evidence type="ECO:0000313" key="5">
    <source>
        <dbReference type="EMBL" id="KAJ9149889.1"/>
    </source>
</evidence>
<evidence type="ECO:0000313" key="6">
    <source>
        <dbReference type="Proteomes" id="UP001174694"/>
    </source>
</evidence>
<evidence type="ECO:0000256" key="1">
    <source>
        <dbReference type="ARBA" id="ARBA00004123"/>
    </source>
</evidence>
<dbReference type="CDD" id="cd12148">
    <property type="entry name" value="fungal_TF_MHR"/>
    <property type="match status" value="1"/>
</dbReference>
<keyword evidence="6" id="KW-1185">Reference proteome</keyword>
<protein>
    <submittedName>
        <fullName evidence="5">Fungal specific transcription factor domain-containing protein</fullName>
    </submittedName>
</protein>
<dbReference type="PANTHER" id="PTHR31001">
    <property type="entry name" value="UNCHARACTERIZED TRANSCRIPTIONAL REGULATORY PROTEIN"/>
    <property type="match status" value="1"/>
</dbReference>
<name>A0AA38S3B8_9PEZI</name>
<organism evidence="5 6">
    <name type="scientific">Pleurostoma richardsiae</name>
    <dbReference type="NCBI Taxonomy" id="41990"/>
    <lineage>
        <taxon>Eukaryota</taxon>
        <taxon>Fungi</taxon>
        <taxon>Dikarya</taxon>
        <taxon>Ascomycota</taxon>
        <taxon>Pezizomycotina</taxon>
        <taxon>Sordariomycetes</taxon>
        <taxon>Sordariomycetidae</taxon>
        <taxon>Calosphaeriales</taxon>
        <taxon>Pleurostomataceae</taxon>
        <taxon>Pleurostoma</taxon>
    </lineage>
</organism>
<dbReference type="InterPro" id="IPR050613">
    <property type="entry name" value="Sec_Metabolite_Reg"/>
</dbReference>
<dbReference type="EMBL" id="JANBVO010000009">
    <property type="protein sequence ID" value="KAJ9149889.1"/>
    <property type="molecule type" value="Genomic_DNA"/>
</dbReference>
<dbReference type="PANTHER" id="PTHR31001:SF50">
    <property type="entry name" value="ZN(II)2CYS6 TRANSCRIPTION FACTOR (EUROFUNG)"/>
    <property type="match status" value="1"/>
</dbReference>
<comment type="caution">
    <text evidence="5">The sequence shown here is derived from an EMBL/GenBank/DDBJ whole genome shotgun (WGS) entry which is preliminary data.</text>
</comment>
<evidence type="ECO:0000256" key="3">
    <source>
        <dbReference type="ARBA" id="ARBA00023242"/>
    </source>
</evidence>
<reference evidence="5" key="1">
    <citation type="submission" date="2022-07" db="EMBL/GenBank/DDBJ databases">
        <title>Fungi with potential for degradation of polypropylene.</title>
        <authorList>
            <person name="Gostincar C."/>
        </authorList>
    </citation>
    <scope>NUCLEOTIDE SEQUENCE</scope>
    <source>
        <strain evidence="5">EXF-13308</strain>
    </source>
</reference>
<evidence type="ECO:0000256" key="2">
    <source>
        <dbReference type="ARBA" id="ARBA00022723"/>
    </source>
</evidence>
<keyword evidence="3" id="KW-0539">Nucleus</keyword>
<keyword evidence="2" id="KW-0479">Metal-binding</keyword>
<gene>
    <name evidence="5" type="ORF">NKR23_g4176</name>
</gene>
<comment type="subcellular location">
    <subcellularLocation>
        <location evidence="1">Nucleus</location>
    </subcellularLocation>
</comment>
<dbReference type="AlphaFoldDB" id="A0AA38S3B8"/>
<dbReference type="InterPro" id="IPR007219">
    <property type="entry name" value="XnlR_reg_dom"/>
</dbReference>
<dbReference type="GO" id="GO:0003677">
    <property type="term" value="F:DNA binding"/>
    <property type="evidence" value="ECO:0007669"/>
    <property type="project" value="InterPro"/>
</dbReference>
<evidence type="ECO:0000259" key="4">
    <source>
        <dbReference type="SMART" id="SM00906"/>
    </source>
</evidence>
<dbReference type="Pfam" id="PF04082">
    <property type="entry name" value="Fungal_trans"/>
    <property type="match status" value="1"/>
</dbReference>
<feature type="domain" description="Xylanolytic transcriptional activator regulatory" evidence="4">
    <location>
        <begin position="116"/>
        <end position="189"/>
    </location>
</feature>
<proteinExistence type="predicted"/>
<dbReference type="GO" id="GO:0005634">
    <property type="term" value="C:nucleus"/>
    <property type="evidence" value="ECO:0007669"/>
    <property type="project" value="UniProtKB-SubCell"/>
</dbReference>
<sequence length="532" mass="60533">MLWKIYRENIDPVIKILHVPTTEILVRDASNGLVQGDSSSSVLLVAICYAAVTSMDDEEVTVQFGLQRLHMLSQYRLALEQALLEANFLRKADLASLQGLVLFLTTARGQEISRMCWSLTGLVVRLAQSIQIHRDGVSLGIPPFETEMRRRLWWTICTLDLQFSEELGMDLAITPGSFDTELPSNINDFDIWRGMVAMPIPRLGQTDCTIARIRYEFCALWRRLYTSSSTMASMSPADDSLTLTEWERLVVDLYRQMKGKFLDSYSLDQDHLFRMVAVVLRAIMAKMVLVVYRPKFRGTAALSSEVRNNLWLVAIEIVECHRNLDTSPEYRPWRWLFQSHMQWNAVAYILGESMSRPWTAISERAWELAVRLLDGKTEESDGIETTDNAVKNPLPTLFMETRKHREAEIARLRADPEAARLLDAEDDLAERSIFSGFVRGKTQELSQIHDRWRSLVGQKDHNSVLPSQTKVDSRMSAAVASTEATDLCSPVQPVLTPEQQAEIVEQVLATNTDPSEIWQYVSAASMRVESPW</sequence>
<accession>A0AA38S3B8</accession>
<dbReference type="Proteomes" id="UP001174694">
    <property type="component" value="Unassembled WGS sequence"/>
</dbReference>